<dbReference type="OrthoDB" id="3565018at2759"/>
<dbReference type="Pfam" id="PF24476">
    <property type="entry name" value="DUF7580"/>
    <property type="match status" value="1"/>
</dbReference>
<dbReference type="PANTHER" id="PTHR35186">
    <property type="entry name" value="ANK_REP_REGION DOMAIN-CONTAINING PROTEIN"/>
    <property type="match status" value="1"/>
</dbReference>
<dbReference type="InterPro" id="IPR056002">
    <property type="entry name" value="DUF7580"/>
</dbReference>
<dbReference type="AlphaFoldDB" id="W9XVM1"/>
<feature type="compositionally biased region" description="Polar residues" evidence="1">
    <location>
        <begin position="230"/>
        <end position="244"/>
    </location>
</feature>
<reference evidence="3 4" key="1">
    <citation type="submission" date="2013-03" db="EMBL/GenBank/DDBJ databases">
        <title>The Genome Sequence of Capronia epimyces CBS 606.96.</title>
        <authorList>
            <consortium name="The Broad Institute Genomics Platform"/>
            <person name="Cuomo C."/>
            <person name="de Hoog S."/>
            <person name="Gorbushina A."/>
            <person name="Walker B."/>
            <person name="Young S.K."/>
            <person name="Zeng Q."/>
            <person name="Gargeya S."/>
            <person name="Fitzgerald M."/>
            <person name="Haas B."/>
            <person name="Abouelleil A."/>
            <person name="Allen A.W."/>
            <person name="Alvarado L."/>
            <person name="Arachchi H.M."/>
            <person name="Berlin A.M."/>
            <person name="Chapman S.B."/>
            <person name="Gainer-Dewar J."/>
            <person name="Goldberg J."/>
            <person name="Griggs A."/>
            <person name="Gujja S."/>
            <person name="Hansen M."/>
            <person name="Howarth C."/>
            <person name="Imamovic A."/>
            <person name="Ireland A."/>
            <person name="Larimer J."/>
            <person name="McCowan C."/>
            <person name="Murphy C."/>
            <person name="Pearson M."/>
            <person name="Poon T.W."/>
            <person name="Priest M."/>
            <person name="Roberts A."/>
            <person name="Saif S."/>
            <person name="Shea T."/>
            <person name="Sisk P."/>
            <person name="Sykes S."/>
            <person name="Wortman J."/>
            <person name="Nusbaum C."/>
            <person name="Birren B."/>
        </authorList>
    </citation>
    <scope>NUCLEOTIDE SEQUENCE [LARGE SCALE GENOMIC DNA]</scope>
    <source>
        <strain evidence="3 4">CBS 606.96</strain>
    </source>
</reference>
<evidence type="ECO:0000313" key="3">
    <source>
        <dbReference type="EMBL" id="EXJ84283.1"/>
    </source>
</evidence>
<dbReference type="STRING" id="1182542.W9XVM1"/>
<evidence type="ECO:0000313" key="4">
    <source>
        <dbReference type="Proteomes" id="UP000019478"/>
    </source>
</evidence>
<dbReference type="EMBL" id="AMGY01000004">
    <property type="protein sequence ID" value="EXJ84283.1"/>
    <property type="molecule type" value="Genomic_DNA"/>
</dbReference>
<name>W9XVM1_9EURO</name>
<accession>W9XVM1</accession>
<dbReference type="PANTHER" id="PTHR35186:SF4">
    <property type="entry name" value="PRION-INHIBITION AND PROPAGATION HELO DOMAIN-CONTAINING PROTEIN"/>
    <property type="match status" value="1"/>
</dbReference>
<dbReference type="Proteomes" id="UP000019478">
    <property type="component" value="Unassembled WGS sequence"/>
</dbReference>
<feature type="domain" description="DUF7580" evidence="2">
    <location>
        <begin position="190"/>
        <end position="573"/>
    </location>
</feature>
<dbReference type="GeneID" id="19169068"/>
<organism evidence="3 4">
    <name type="scientific">Capronia epimyces CBS 606.96</name>
    <dbReference type="NCBI Taxonomy" id="1182542"/>
    <lineage>
        <taxon>Eukaryota</taxon>
        <taxon>Fungi</taxon>
        <taxon>Dikarya</taxon>
        <taxon>Ascomycota</taxon>
        <taxon>Pezizomycotina</taxon>
        <taxon>Eurotiomycetes</taxon>
        <taxon>Chaetothyriomycetidae</taxon>
        <taxon>Chaetothyriales</taxon>
        <taxon>Herpotrichiellaceae</taxon>
        <taxon>Capronia</taxon>
    </lineage>
</organism>
<dbReference type="HOGENOM" id="CLU_026305_1_0_1"/>
<evidence type="ECO:0000259" key="2">
    <source>
        <dbReference type="Pfam" id="PF24476"/>
    </source>
</evidence>
<dbReference type="eggNOG" id="ENOG502RS5B">
    <property type="taxonomic scope" value="Eukaryota"/>
</dbReference>
<feature type="region of interest" description="Disordered" evidence="1">
    <location>
        <begin position="224"/>
        <end position="244"/>
    </location>
</feature>
<keyword evidence="4" id="KW-1185">Reference proteome</keyword>
<evidence type="ECO:0000256" key="1">
    <source>
        <dbReference type="SAM" id="MobiDB-lite"/>
    </source>
</evidence>
<comment type="caution">
    <text evidence="3">The sequence shown here is derived from an EMBL/GenBank/DDBJ whole genome shotgun (WGS) entry which is preliminary data.</text>
</comment>
<gene>
    <name evidence="3" type="ORF">A1O3_04950</name>
</gene>
<protein>
    <recommendedName>
        <fullName evidence="2">DUF7580 domain-containing protein</fullName>
    </recommendedName>
</protein>
<proteinExistence type="predicted"/>
<dbReference type="RefSeq" id="XP_007733268.1">
    <property type="nucleotide sequence ID" value="XM_007735078.1"/>
</dbReference>
<sequence length="582" mass="65470">MSGFEIAGTVLAALPLVINLISEYREGLDAVRTLTSHRRYRRELERYENGLSTQNTIFRNVLEQVLLRIVHNDEDMAELLQNPDSELWQRSPYDGALQNMLGSSHGAFMATMRELVHLLQSLKKKLGGEPPSARMRELKRLKDVLSRDFYDTLLDKIQGANRTLLTLVEQVDSIADIRKNRRPVRKLIQEYSRVRHHARSVHDTFVRGSCWKCPCKSQHIVQLRLEPRPSRSNASEPRSPGSSSRFTVNLVLCGPNDTTGAFVAGGEIEIQSADVEANPEPAAVAQNLKQLEISQVTQVSGQKKEVRFSIVKSTLDAIQPTQEISSQRQIHDLCNAFSQCPPEISKREHMGFIIDNLNGRRHDIYRIRKLPGNQSIRSVASILTDPSMLLRVGHFQLPAINRRNRRYLAATLASSVLQLHGSWLQSNWGLNDILVLEQPDYCSNEISFPYISRALVEAAMENCRRAGGTMITSALIRSGILFPLGLTLVELSLGQSLQALHLPEDDDPVDAVANLKTASRLLELVLNESGSRYCDVVKTCLFWTGPDGNELDDERLQCAVFEKVVMPLLDDYDDFEGNSFIH</sequence>